<proteinExistence type="predicted"/>
<sequence length="385" mass="41661">MAVPASEQAGVPGANTLVIKRGGVYSGTFRSTNPDKPCIRIDTNEPVVLRYCRLEGTGLLIDARNGGARLTVQHCTGVALAPTDDNAAPGRFLEANSATSLAVTNCEMRQTGGIVVYKWQGNGSASQTLRILRNKVHNITGRYRNGGGRKSHFMLLNGVLQVANVEIAWNQVLNEPDRSMVEDNINIYNSSGTSASPIRIHNNFIRGAYPVPATAETFTGSGVTTDGDGSSPLTCTANVEAYQNQVVSTCNAAMNIAAGHHVRYHHNRMVSSSQLPDGRTLKATYAATSVFNAYNKPRSVFFANKIENNTIGFAKSGYQVPFANRHDLSTGHCPTCIGNTHMPNPITLETEQQEWRLWLQKLSRAGVEIGPRPKAKALAVRAKRV</sequence>
<gene>
    <name evidence="1" type="ORF">D3Y59_07305</name>
</gene>
<name>A0A3B7R6U6_9BACT</name>
<dbReference type="EMBL" id="CP032317">
    <property type="protein sequence ID" value="AYA36879.1"/>
    <property type="molecule type" value="Genomic_DNA"/>
</dbReference>
<reference evidence="1 2" key="1">
    <citation type="submission" date="2018-09" db="EMBL/GenBank/DDBJ databases">
        <title>Hymenobacter medium sp. nov., isolated from R2A medium.</title>
        <authorList>
            <person name="Yingchao G."/>
        </authorList>
    </citation>
    <scope>NUCLEOTIDE SEQUENCE [LARGE SCALE GENOMIC DNA]</scope>
    <source>
        <strain evidence="2">sh-6</strain>
    </source>
</reference>
<evidence type="ECO:0000313" key="2">
    <source>
        <dbReference type="Proteomes" id="UP000262802"/>
    </source>
</evidence>
<organism evidence="1 2">
    <name type="scientific">Hymenobacter oligotrophus</name>
    <dbReference type="NCBI Taxonomy" id="2319843"/>
    <lineage>
        <taxon>Bacteria</taxon>
        <taxon>Pseudomonadati</taxon>
        <taxon>Bacteroidota</taxon>
        <taxon>Cytophagia</taxon>
        <taxon>Cytophagales</taxon>
        <taxon>Hymenobacteraceae</taxon>
        <taxon>Hymenobacter</taxon>
    </lineage>
</organism>
<accession>A0A3B7R6U6</accession>
<keyword evidence="2" id="KW-1185">Reference proteome</keyword>
<dbReference type="SUPFAM" id="SSF51126">
    <property type="entry name" value="Pectin lyase-like"/>
    <property type="match status" value="1"/>
</dbReference>
<evidence type="ECO:0000313" key="1">
    <source>
        <dbReference type="EMBL" id="AYA36879.1"/>
    </source>
</evidence>
<dbReference type="Proteomes" id="UP000262802">
    <property type="component" value="Chromosome"/>
</dbReference>
<dbReference type="KEGG" id="hyh:D3Y59_07305"/>
<protein>
    <recommendedName>
        <fullName evidence="3">Right-handed parallel beta-helix repeat-containing protein</fullName>
    </recommendedName>
</protein>
<dbReference type="AlphaFoldDB" id="A0A3B7R6U6"/>
<dbReference type="InterPro" id="IPR011050">
    <property type="entry name" value="Pectin_lyase_fold/virulence"/>
</dbReference>
<dbReference type="OrthoDB" id="901313at2"/>
<evidence type="ECO:0008006" key="3">
    <source>
        <dbReference type="Google" id="ProtNLM"/>
    </source>
</evidence>